<dbReference type="AlphaFoldDB" id="A0A1H7YXK1"/>
<name>A0A1H7YXK1_9BACI</name>
<evidence type="ECO:0000256" key="1">
    <source>
        <dbReference type="SAM" id="Phobius"/>
    </source>
</evidence>
<dbReference type="Proteomes" id="UP000198553">
    <property type="component" value="Unassembled WGS sequence"/>
</dbReference>
<evidence type="ECO:0000313" key="3">
    <source>
        <dbReference type="Proteomes" id="UP000198553"/>
    </source>
</evidence>
<dbReference type="EMBL" id="FOBW01000003">
    <property type="protein sequence ID" value="SEM50896.1"/>
    <property type="molecule type" value="Genomic_DNA"/>
</dbReference>
<keyword evidence="1" id="KW-0812">Transmembrane</keyword>
<protein>
    <submittedName>
        <fullName evidence="2">Uncharacterized protein</fullName>
    </submittedName>
</protein>
<dbReference type="RefSeq" id="WP_090742289.1">
    <property type="nucleotide sequence ID" value="NZ_FOBW01000003.1"/>
</dbReference>
<organism evidence="2 3">
    <name type="scientific">Mesobacillus persicus</name>
    <dbReference type="NCBI Taxonomy" id="930146"/>
    <lineage>
        <taxon>Bacteria</taxon>
        <taxon>Bacillati</taxon>
        <taxon>Bacillota</taxon>
        <taxon>Bacilli</taxon>
        <taxon>Bacillales</taxon>
        <taxon>Bacillaceae</taxon>
        <taxon>Mesobacillus</taxon>
    </lineage>
</organism>
<accession>A0A1H7YXK1</accession>
<proteinExistence type="predicted"/>
<gene>
    <name evidence="2" type="ORF">SAMN05192533_103186</name>
</gene>
<feature type="transmembrane region" description="Helical" evidence="1">
    <location>
        <begin position="89"/>
        <end position="106"/>
    </location>
</feature>
<keyword evidence="3" id="KW-1185">Reference proteome</keyword>
<feature type="transmembrane region" description="Helical" evidence="1">
    <location>
        <begin position="10"/>
        <end position="26"/>
    </location>
</feature>
<evidence type="ECO:0000313" key="2">
    <source>
        <dbReference type="EMBL" id="SEM50896.1"/>
    </source>
</evidence>
<feature type="transmembrane region" description="Helical" evidence="1">
    <location>
        <begin position="32"/>
        <end position="51"/>
    </location>
</feature>
<keyword evidence="1" id="KW-1133">Transmembrane helix</keyword>
<keyword evidence="1" id="KW-0472">Membrane</keyword>
<sequence length="118" mass="14025">MKKISHKERVKRYSIVSVFVCILLFNKTEYPVWAYALTLSILLGGILYNLYRWKYKKDVQNGPRTELVREIMITIVAYLVLIFPSDFWFSISYFAICITVVLFSYLKKQMKYTKSISQ</sequence>
<reference evidence="3" key="1">
    <citation type="submission" date="2016-10" db="EMBL/GenBank/DDBJ databases">
        <authorList>
            <person name="Varghese N."/>
            <person name="Submissions S."/>
        </authorList>
    </citation>
    <scope>NUCLEOTIDE SEQUENCE [LARGE SCALE GENOMIC DNA]</scope>
    <source>
        <strain evidence="3">B48,IBRC-M 10115,DSM 25386,CECT 8001</strain>
    </source>
</reference>
<feature type="transmembrane region" description="Helical" evidence="1">
    <location>
        <begin position="67"/>
        <end position="83"/>
    </location>
</feature>